<dbReference type="EMBL" id="CP076134">
    <property type="protein sequence ID" value="QWG13414.1"/>
    <property type="molecule type" value="Genomic_DNA"/>
</dbReference>
<dbReference type="Gene3D" id="2.120.10.30">
    <property type="entry name" value="TolB, C-terminal domain"/>
    <property type="match status" value="1"/>
</dbReference>
<protein>
    <submittedName>
        <fullName evidence="1">Uncharacterized protein</fullName>
    </submittedName>
</protein>
<organism evidence="1 2">
    <name type="scientific">Bradyrhizobium sediminis</name>
    <dbReference type="NCBI Taxonomy" id="2840469"/>
    <lineage>
        <taxon>Bacteria</taxon>
        <taxon>Pseudomonadati</taxon>
        <taxon>Pseudomonadota</taxon>
        <taxon>Alphaproteobacteria</taxon>
        <taxon>Hyphomicrobiales</taxon>
        <taxon>Nitrobacteraceae</taxon>
        <taxon>Bradyrhizobium</taxon>
    </lineage>
</organism>
<dbReference type="Proteomes" id="UP000680839">
    <property type="component" value="Chromosome"/>
</dbReference>
<dbReference type="InterPro" id="IPR011042">
    <property type="entry name" value="6-blade_b-propeller_TolB-like"/>
</dbReference>
<dbReference type="AlphaFoldDB" id="A0A975NFY3"/>
<sequence length="1116" mass="115332">MAFLSSFGDVGSAIAQNVPTGILTPGNAAVTGFSGAIPPAQIPPGVDPRETTFIDLDGASVRIVDLQNMAGPPNAQLVPAPKPFTVTAAQVGQVFGIVLDNSTPPNIYVAATSAYGLPIVAPAAGGQPLHVKTGAPNASFMPGLWGGAAPNGGPGSIWKIDGVTGSVSLFANVTLDGASNSGPALGGLAFDPDSNSLFAADRDTGMIHRFAMTGAERGRYDHGVQGRTAQGLAPVPFDPRKRLAITNPKFDSEQPATWSYAPPERLIFGLGVSRGRLYYAVAADLQIWSVGISPDGSFASDATREISAPPAAGPTEISKITFDDQGRMYLAERPAPAGAYDFEALTPEGIGRILRYAIIGSYPGAPRIWQQVPDEYAIGVQSQYRNGNGGVAVGFNYDEAGVLDRASCGGFLWSTGERLRKSADPGLAARLRQSGPENVDGLQGNLTELVRPQNVPPLKTYFIDYDDRVDDDAARGHMGDIAIWRVCGPLLRGGWMPPGWMLPAQPPGGGSLWFPPPSKSCPPGQMQPGLQCCPTGSSPDPSGQCKPWCPNGAMDPGSQELCGYGFDNTKFDPNNPGNSKCVDGTSPDPALGMLGCVHASPLFMASVCPAGWSKQNEPKVGLVCAPTAKQLSCGQGEQVSPIDNQCHALCPGGGTAWPAAQCCPPGAVVSVTGQCCPPGSKPDPKSGKCGPPTFSCPPGQLSKIDNICCPAGQVPNNVIGGCCPPGTMPDPVTGICKQTACAVPPNTLVNGKCCSPDDLKPGGACWNCGPGQTPVGPNNFCCDASKVYTDASGAKACCLSGVLKNGQCMGGTPMQPGCSPGSTDPNCCASGYKPAGNTCCLEGQLTTNGVCCPAGQTPSGPNKDQCQPTYTGWIPPWWPNGDKPKDGGGEIPKIPGGGCTGPGCFPLKFCCASGLIPTADGNSCCAPNLMTVFGTCCSAGNPPNPKTGLCTTTVKSLQKCSPGYTQIPDGSCCLNRFVSPDGKTCAPGPGGLPVVPVPSIAGCGPNMHKDPRSGLCVADQPAGGPRSQRPTCGPDQVLRGSACVDKPQRRPTCGPGQVLRGNTCVDIPQRRPSCGPNQILRGNTCVNIIRRPIFTPSIRRFDRRPISPPMIRRLER</sequence>
<name>A0A975NFY3_9BRAD</name>
<evidence type="ECO:0000313" key="2">
    <source>
        <dbReference type="Proteomes" id="UP000680839"/>
    </source>
</evidence>
<reference evidence="1" key="1">
    <citation type="submission" date="2021-06" db="EMBL/GenBank/DDBJ databases">
        <title>Bradyrhizobium sp. S2-20-1 Genome sequencing.</title>
        <authorList>
            <person name="Jin L."/>
        </authorList>
    </citation>
    <scope>NUCLEOTIDE SEQUENCE</scope>
    <source>
        <strain evidence="1">S2-20-1</strain>
    </source>
</reference>
<evidence type="ECO:0000313" key="1">
    <source>
        <dbReference type="EMBL" id="QWG13414.1"/>
    </source>
</evidence>
<accession>A0A975NFY3</accession>
<dbReference type="RefSeq" id="WP_215622133.1">
    <property type="nucleotide sequence ID" value="NZ_CP076134.1"/>
</dbReference>
<dbReference type="SUPFAM" id="SSF75011">
    <property type="entry name" value="3-carboxy-cis,cis-mucoante lactonizing enzyme"/>
    <property type="match status" value="1"/>
</dbReference>
<gene>
    <name evidence="1" type="ORF">KMZ29_01285</name>
</gene>
<proteinExistence type="predicted"/>